<proteinExistence type="predicted"/>
<evidence type="ECO:0000256" key="1">
    <source>
        <dbReference type="SAM" id="MobiDB-lite"/>
    </source>
</evidence>
<reference evidence="2 3" key="2">
    <citation type="journal article" date="2017" name="Genome Biol.">
        <title>New reference genome sequences of hot pepper reveal the massive evolution of plant disease-resistance genes by retroduplication.</title>
        <authorList>
            <person name="Kim S."/>
            <person name="Park J."/>
            <person name="Yeom S.I."/>
            <person name="Kim Y.M."/>
            <person name="Seo E."/>
            <person name="Kim K.T."/>
            <person name="Kim M.S."/>
            <person name="Lee J.M."/>
            <person name="Cheong K."/>
            <person name="Shin H.S."/>
            <person name="Kim S.B."/>
            <person name="Han K."/>
            <person name="Lee J."/>
            <person name="Park M."/>
            <person name="Lee H.A."/>
            <person name="Lee H.Y."/>
            <person name="Lee Y."/>
            <person name="Oh S."/>
            <person name="Lee J.H."/>
            <person name="Choi E."/>
            <person name="Choi E."/>
            <person name="Lee S.E."/>
            <person name="Jeon J."/>
            <person name="Kim H."/>
            <person name="Choi G."/>
            <person name="Song H."/>
            <person name="Lee J."/>
            <person name="Lee S.C."/>
            <person name="Kwon J.K."/>
            <person name="Lee H.Y."/>
            <person name="Koo N."/>
            <person name="Hong Y."/>
            <person name="Kim R.W."/>
            <person name="Kang W.H."/>
            <person name="Huh J.H."/>
            <person name="Kang B.C."/>
            <person name="Yang T.J."/>
            <person name="Lee Y.H."/>
            <person name="Bennetzen J.L."/>
            <person name="Choi D."/>
        </authorList>
    </citation>
    <scope>NUCLEOTIDE SEQUENCE [LARGE SCALE GENOMIC DNA]</scope>
    <source>
        <strain evidence="3">cv. CM334</strain>
    </source>
</reference>
<evidence type="ECO:0000313" key="3">
    <source>
        <dbReference type="Proteomes" id="UP000222542"/>
    </source>
</evidence>
<gene>
    <name evidence="2" type="ORF">T459_08702</name>
</gene>
<accession>A0A2G2ZXA7</accession>
<dbReference type="AlphaFoldDB" id="A0A2G2ZXA7"/>
<dbReference type="EMBL" id="AYRZ02000003">
    <property type="protein sequence ID" value="PHT86596.1"/>
    <property type="molecule type" value="Genomic_DNA"/>
</dbReference>
<sequence>MESKFIALDKACEEAEWLQNFLEDISYWPKLVAPICIHCDSQAAIGRAGSMMYNGKSHHIRRKHNTVRELLSSGIITIDYVKSKDNVSDPLTKGLSREGVERTSKGMGLRPRTSQHDANSCDVSSRNAETFSDACKNTGTGWSRSEMKFQLVKMVESIGAISLLGRVPVYGVCYGKDLSSKRKAIDVCGMPSADFRGSEDRRIPKDFQYQIETDVDRKPGKWPPANKPENPALHIRLAPSSLLVKRSCTSEENGFSEGGDLSSVARRNL</sequence>
<comment type="caution">
    <text evidence="2">The sequence shown here is derived from an EMBL/GenBank/DDBJ whole genome shotgun (WGS) entry which is preliminary data.</text>
</comment>
<dbReference type="CDD" id="cd09272">
    <property type="entry name" value="RNase_HI_RT_Ty1"/>
    <property type="match status" value="1"/>
</dbReference>
<protein>
    <submittedName>
        <fullName evidence="2">Uncharacterized protein</fullName>
    </submittedName>
</protein>
<feature type="region of interest" description="Disordered" evidence="1">
    <location>
        <begin position="91"/>
        <end position="122"/>
    </location>
</feature>
<feature type="compositionally biased region" description="Basic and acidic residues" evidence="1">
    <location>
        <begin position="95"/>
        <end position="104"/>
    </location>
</feature>
<evidence type="ECO:0000313" key="2">
    <source>
        <dbReference type="EMBL" id="PHT86596.1"/>
    </source>
</evidence>
<dbReference type="Proteomes" id="UP000222542">
    <property type="component" value="Unassembled WGS sequence"/>
</dbReference>
<organism evidence="2 3">
    <name type="scientific">Capsicum annuum</name>
    <name type="common">Capsicum pepper</name>
    <dbReference type="NCBI Taxonomy" id="4072"/>
    <lineage>
        <taxon>Eukaryota</taxon>
        <taxon>Viridiplantae</taxon>
        <taxon>Streptophyta</taxon>
        <taxon>Embryophyta</taxon>
        <taxon>Tracheophyta</taxon>
        <taxon>Spermatophyta</taxon>
        <taxon>Magnoliopsida</taxon>
        <taxon>eudicotyledons</taxon>
        <taxon>Gunneridae</taxon>
        <taxon>Pentapetalae</taxon>
        <taxon>asterids</taxon>
        <taxon>lamiids</taxon>
        <taxon>Solanales</taxon>
        <taxon>Solanaceae</taxon>
        <taxon>Solanoideae</taxon>
        <taxon>Capsiceae</taxon>
        <taxon>Capsicum</taxon>
    </lineage>
</organism>
<dbReference type="STRING" id="4072.A0A2G2ZXA7"/>
<keyword evidence="3" id="KW-1185">Reference proteome</keyword>
<reference evidence="2 3" key="1">
    <citation type="journal article" date="2014" name="Nat. Genet.">
        <title>Genome sequence of the hot pepper provides insights into the evolution of pungency in Capsicum species.</title>
        <authorList>
            <person name="Kim S."/>
            <person name="Park M."/>
            <person name="Yeom S.I."/>
            <person name="Kim Y.M."/>
            <person name="Lee J.M."/>
            <person name="Lee H.A."/>
            <person name="Seo E."/>
            <person name="Choi J."/>
            <person name="Cheong K."/>
            <person name="Kim K.T."/>
            <person name="Jung K."/>
            <person name="Lee G.W."/>
            <person name="Oh S.K."/>
            <person name="Bae C."/>
            <person name="Kim S.B."/>
            <person name="Lee H.Y."/>
            <person name="Kim S.Y."/>
            <person name="Kim M.S."/>
            <person name="Kang B.C."/>
            <person name="Jo Y.D."/>
            <person name="Yang H.B."/>
            <person name="Jeong H.J."/>
            <person name="Kang W.H."/>
            <person name="Kwon J.K."/>
            <person name="Shin C."/>
            <person name="Lim J.Y."/>
            <person name="Park J.H."/>
            <person name="Huh J.H."/>
            <person name="Kim J.S."/>
            <person name="Kim B.D."/>
            <person name="Cohen O."/>
            <person name="Paran I."/>
            <person name="Suh M.C."/>
            <person name="Lee S.B."/>
            <person name="Kim Y.K."/>
            <person name="Shin Y."/>
            <person name="Noh S.J."/>
            <person name="Park J."/>
            <person name="Seo Y.S."/>
            <person name="Kwon S.Y."/>
            <person name="Kim H.A."/>
            <person name="Park J.M."/>
            <person name="Kim H.J."/>
            <person name="Choi S.B."/>
            <person name="Bosland P.W."/>
            <person name="Reeves G."/>
            <person name="Jo S.H."/>
            <person name="Lee B.W."/>
            <person name="Cho H.T."/>
            <person name="Choi H.S."/>
            <person name="Lee M.S."/>
            <person name="Yu Y."/>
            <person name="Do Choi Y."/>
            <person name="Park B.S."/>
            <person name="van Deynze A."/>
            <person name="Ashrafi H."/>
            <person name="Hill T."/>
            <person name="Kim W.T."/>
            <person name="Pai H.S."/>
            <person name="Ahn H.K."/>
            <person name="Yeam I."/>
            <person name="Giovannoni J.J."/>
            <person name="Rose J.K."/>
            <person name="Sorensen I."/>
            <person name="Lee S.J."/>
            <person name="Kim R.W."/>
            <person name="Choi I.Y."/>
            <person name="Choi B.S."/>
            <person name="Lim J.S."/>
            <person name="Lee Y.H."/>
            <person name="Choi D."/>
        </authorList>
    </citation>
    <scope>NUCLEOTIDE SEQUENCE [LARGE SCALE GENOMIC DNA]</scope>
    <source>
        <strain evidence="3">cv. CM334</strain>
    </source>
</reference>
<name>A0A2G2ZXA7_CAPAN</name>
<dbReference type="Gramene" id="PHT86596">
    <property type="protein sequence ID" value="PHT86596"/>
    <property type="gene ID" value="T459_08702"/>
</dbReference>